<evidence type="ECO:0000256" key="6">
    <source>
        <dbReference type="ARBA" id="ARBA00022723"/>
    </source>
</evidence>
<keyword evidence="7" id="KW-1278">Translocase</keyword>
<evidence type="ECO:0000256" key="5">
    <source>
        <dbReference type="ARBA" id="ARBA00022692"/>
    </source>
</evidence>
<dbReference type="InterPro" id="IPR036257">
    <property type="entry name" value="Cyt_c_oxidase_su2_TM_sf"/>
</dbReference>
<keyword evidence="10" id="KW-0186">Copper</keyword>
<keyword evidence="4" id="KW-0813">Transport</keyword>
<dbReference type="Proteomes" id="UP000247465">
    <property type="component" value="Chromosome"/>
</dbReference>
<dbReference type="InterPro" id="IPR001505">
    <property type="entry name" value="Copper_CuA"/>
</dbReference>
<keyword evidence="6" id="KW-0479">Metal-binding</keyword>
<dbReference type="KEGG" id="mtar:DF168_00338"/>
<keyword evidence="11 12" id="KW-0472">Membrane</keyword>
<dbReference type="PANTHER" id="PTHR22888">
    <property type="entry name" value="CYTOCHROME C OXIDASE, SUBUNIT II"/>
    <property type="match status" value="1"/>
</dbReference>
<dbReference type="GO" id="GO:0016020">
    <property type="term" value="C:membrane"/>
    <property type="evidence" value="ECO:0007669"/>
    <property type="project" value="UniProtKB-SubCell"/>
</dbReference>
<dbReference type="EC" id="7.1.1.9" evidence="3"/>
<evidence type="ECO:0000313" key="14">
    <source>
        <dbReference type="EMBL" id="AWT59158.1"/>
    </source>
</evidence>
<feature type="transmembrane region" description="Helical" evidence="12">
    <location>
        <begin position="30"/>
        <end position="52"/>
    </location>
</feature>
<dbReference type="PROSITE" id="PS50857">
    <property type="entry name" value="COX2_CUA"/>
    <property type="match status" value="1"/>
</dbReference>
<name>A0A2Z4ADZ2_9BACT</name>
<dbReference type="GO" id="GO:0042773">
    <property type="term" value="P:ATP synthesis coupled electron transport"/>
    <property type="evidence" value="ECO:0007669"/>
    <property type="project" value="TreeGrafter"/>
</dbReference>
<dbReference type="Gene3D" id="1.10.287.90">
    <property type="match status" value="1"/>
</dbReference>
<dbReference type="PRINTS" id="PR01166">
    <property type="entry name" value="CYCOXIDASEII"/>
</dbReference>
<dbReference type="GO" id="GO:0004129">
    <property type="term" value="F:cytochrome-c oxidase activity"/>
    <property type="evidence" value="ECO:0007669"/>
    <property type="project" value="UniProtKB-EC"/>
</dbReference>
<evidence type="ECO:0000256" key="8">
    <source>
        <dbReference type="ARBA" id="ARBA00022982"/>
    </source>
</evidence>
<dbReference type="Pfam" id="PF00116">
    <property type="entry name" value="COX2"/>
    <property type="match status" value="1"/>
</dbReference>
<evidence type="ECO:0000256" key="10">
    <source>
        <dbReference type="ARBA" id="ARBA00023008"/>
    </source>
</evidence>
<keyword evidence="8" id="KW-0249">Electron transport</keyword>
<evidence type="ECO:0000259" key="13">
    <source>
        <dbReference type="PROSITE" id="PS50857"/>
    </source>
</evidence>
<comment type="subcellular location">
    <subcellularLocation>
        <location evidence="1">Membrane</location>
        <topology evidence="1">Multi-pass membrane protein</topology>
    </subcellularLocation>
</comment>
<evidence type="ECO:0000256" key="1">
    <source>
        <dbReference type="ARBA" id="ARBA00004141"/>
    </source>
</evidence>
<gene>
    <name evidence="14" type="primary">coxM</name>
    <name evidence="14" type="ORF">DF168_00338</name>
</gene>
<evidence type="ECO:0000256" key="12">
    <source>
        <dbReference type="SAM" id="Phobius"/>
    </source>
</evidence>
<keyword evidence="5 12" id="KW-0812">Transmembrane</keyword>
<evidence type="ECO:0000256" key="11">
    <source>
        <dbReference type="ARBA" id="ARBA00023136"/>
    </source>
</evidence>
<evidence type="ECO:0000256" key="9">
    <source>
        <dbReference type="ARBA" id="ARBA00022989"/>
    </source>
</evidence>
<organism evidence="14 15">
    <name type="scientific">Candidatus Moanibacter tarae</name>
    <dbReference type="NCBI Taxonomy" id="2200854"/>
    <lineage>
        <taxon>Bacteria</taxon>
        <taxon>Pseudomonadati</taxon>
        <taxon>Verrucomicrobiota</taxon>
        <taxon>Opitutia</taxon>
        <taxon>Puniceicoccales</taxon>
        <taxon>Puniceicoccales incertae sedis</taxon>
        <taxon>Candidatus Moanibacter</taxon>
    </lineage>
</organism>
<accession>A0A2Z4ADZ2</accession>
<evidence type="ECO:0000256" key="2">
    <source>
        <dbReference type="ARBA" id="ARBA00007866"/>
    </source>
</evidence>
<dbReference type="SUPFAM" id="SSF49503">
    <property type="entry name" value="Cupredoxins"/>
    <property type="match status" value="1"/>
</dbReference>
<comment type="similarity">
    <text evidence="2">Belongs to the cytochrome c oxidase subunit 2 family.</text>
</comment>
<dbReference type="GO" id="GO:0005507">
    <property type="term" value="F:copper ion binding"/>
    <property type="evidence" value="ECO:0007669"/>
    <property type="project" value="InterPro"/>
</dbReference>
<evidence type="ECO:0000256" key="4">
    <source>
        <dbReference type="ARBA" id="ARBA00022448"/>
    </source>
</evidence>
<dbReference type="AlphaFoldDB" id="A0A2Z4ADZ2"/>
<evidence type="ECO:0000313" key="15">
    <source>
        <dbReference type="Proteomes" id="UP000247465"/>
    </source>
</evidence>
<reference evidence="14 15" key="1">
    <citation type="submission" date="2018-06" db="EMBL/GenBank/DDBJ databases">
        <title>Draft Genome Sequence of a Novel Marine Bacterium Related to the Verrucomicrobia.</title>
        <authorList>
            <person name="Vosseberg J."/>
            <person name="Martijn J."/>
            <person name="Ettema T.J.G."/>
        </authorList>
    </citation>
    <scope>NUCLEOTIDE SEQUENCE [LARGE SCALE GENOMIC DNA]</scope>
    <source>
        <strain evidence="14">TARA_B100001123</strain>
    </source>
</reference>
<dbReference type="InterPro" id="IPR002429">
    <property type="entry name" value="CcO_II-like_C"/>
</dbReference>
<dbReference type="PROSITE" id="PS00078">
    <property type="entry name" value="COX2"/>
    <property type="match status" value="1"/>
</dbReference>
<dbReference type="EMBL" id="CP029803">
    <property type="protein sequence ID" value="AWT59158.1"/>
    <property type="molecule type" value="Genomic_DNA"/>
</dbReference>
<proteinExistence type="inferred from homology"/>
<keyword evidence="14" id="KW-0560">Oxidoreductase</keyword>
<dbReference type="GO" id="GO:0016491">
    <property type="term" value="F:oxidoreductase activity"/>
    <property type="evidence" value="ECO:0007669"/>
    <property type="project" value="UniProtKB-KW"/>
</dbReference>
<sequence length="262" mass="29220">MEQPMMRFFGFPWMPIDVSEHGAALDHLNWLLHLLALLLFVGWSIYFIFVLFRFHRSRNPKASYEGTKTKLSSLTEVGVIVAEVILLAGFSIPLWAQWTDDFPEEADSVVVRMVAEQFTWSYHYPGTDGVFGGTKPELIDLETNILGLDPDDPNGKDDVIAKRLYLPVDNDVIVHLSSKDVIHSLGIPAMRVKQDAIPGVTIPVTFKAVKEGKYLIACSQLCGNGHSTMRGFIEVQSENSFASWMAKEVAKSLTAGDADDSW</sequence>
<feature type="domain" description="Cytochrome oxidase subunit II copper A binding" evidence="13">
    <location>
        <begin position="106"/>
        <end position="247"/>
    </location>
</feature>
<keyword evidence="9 12" id="KW-1133">Transmembrane helix</keyword>
<dbReference type="PANTHER" id="PTHR22888:SF9">
    <property type="entry name" value="CYTOCHROME C OXIDASE SUBUNIT 2"/>
    <property type="match status" value="1"/>
</dbReference>
<evidence type="ECO:0000256" key="3">
    <source>
        <dbReference type="ARBA" id="ARBA00012949"/>
    </source>
</evidence>
<dbReference type="InterPro" id="IPR045187">
    <property type="entry name" value="CcO_II"/>
</dbReference>
<evidence type="ECO:0000256" key="7">
    <source>
        <dbReference type="ARBA" id="ARBA00022967"/>
    </source>
</evidence>
<feature type="transmembrane region" description="Helical" evidence="12">
    <location>
        <begin position="73"/>
        <end position="96"/>
    </location>
</feature>
<protein>
    <recommendedName>
        <fullName evidence="3">cytochrome-c oxidase</fullName>
        <ecNumber evidence="3">7.1.1.9</ecNumber>
    </recommendedName>
</protein>
<dbReference type="InterPro" id="IPR008972">
    <property type="entry name" value="Cupredoxin"/>
</dbReference>
<dbReference type="Gene3D" id="2.60.40.420">
    <property type="entry name" value="Cupredoxins - blue copper proteins"/>
    <property type="match status" value="1"/>
</dbReference>